<protein>
    <submittedName>
        <fullName evidence="2">Uncharacterized protein</fullName>
    </submittedName>
</protein>
<organism evidence="2 3">
    <name type="scientific">brown dog tick mivirus 1</name>
    <dbReference type="NCBI Taxonomy" id="2849747"/>
    <lineage>
        <taxon>Viruses</taxon>
        <taxon>Riboviria</taxon>
        <taxon>Orthornavirae</taxon>
        <taxon>Negarnaviricota</taxon>
        <taxon>Haploviricotina</taxon>
        <taxon>Monjiviricetes</taxon>
        <taxon>Jingchuvirales</taxon>
        <taxon>Chuviridae</taxon>
        <taxon>Mivirus</taxon>
        <taxon>Mivirus rhipicephali</taxon>
    </lineage>
</organism>
<feature type="region of interest" description="Disordered" evidence="1">
    <location>
        <begin position="63"/>
        <end position="95"/>
    </location>
</feature>
<accession>A0A5B8HAR0</accession>
<evidence type="ECO:0000313" key="2">
    <source>
        <dbReference type="EMBL" id="QDW81057.1"/>
    </source>
</evidence>
<sequence length="95" mass="10298">MSDSSSSRSSERDYPGPSDPPRPASPSLYELMETMKSFNRRLTMLEGEVRAIKRKQLATEEANRIKAAQEGSTAGSSGGHTFKVAGGFPRPPPTK</sequence>
<feature type="region of interest" description="Disordered" evidence="1">
    <location>
        <begin position="1"/>
        <end position="27"/>
    </location>
</feature>
<name>A0A5B8HAR0_9VIRU</name>
<evidence type="ECO:0000256" key="1">
    <source>
        <dbReference type="SAM" id="MobiDB-lite"/>
    </source>
</evidence>
<reference evidence="2 3" key="1">
    <citation type="journal article" date="2019" name="Sci. Rep.">
        <title>Viral Diversity of Tick Species Parasitizing Cattle and Dogs in Trinidad and Tobago.</title>
        <authorList>
            <person name="Sameroff S."/>
            <person name="Tokarz R."/>
            <person name="Charles R.A."/>
            <person name="Jain K."/>
            <person name="Oleynik A."/>
            <person name="Che X."/>
            <person name="Georges K."/>
            <person name="Carrington C.V."/>
            <person name="Lipkin W.I."/>
            <person name="Oura C."/>
        </authorList>
    </citation>
    <scope>NUCLEOTIDE SEQUENCE [LARGE SCALE GENOMIC DNA]</scope>
    <source>
        <strain evidence="2">TTP-Pool-7</strain>
    </source>
</reference>
<keyword evidence="3" id="KW-1185">Reference proteome</keyword>
<dbReference type="Proteomes" id="UP000683195">
    <property type="component" value="Segment"/>
</dbReference>
<dbReference type="KEGG" id="vg:80536494"/>
<evidence type="ECO:0000313" key="3">
    <source>
        <dbReference type="Proteomes" id="UP000683195"/>
    </source>
</evidence>
<dbReference type="EMBL" id="MN025520">
    <property type="protein sequence ID" value="QDW81057.1"/>
    <property type="molecule type" value="Viral_cRNA"/>
</dbReference>
<proteinExistence type="predicted"/>